<sequence>MANGTGGACAQLSAVADAVLYEGYLLYPYRRSSAKNRVRWQFGVLPPRNWVEREGPVTPGVSGSADSWYQRTECLLRVRRADAAVRVRVRYLQLQHKQVEAADGDGAHRPVESLRTADGTAHLSFEEAVPRETELVLPLEELPRQGRTVAVGAPAGAEYEPLPAGAGRTVRRRREVRAATTVTAEPLGPGLYRLRVRTENTGDAPDPRAPRNAVLGQALLATHTLLTGDGVEFVSLIDPPAALAEQVRGCRNAFTFPVLGGAPPRSPSGDGATGTLLLSAPIILPDHPQVAPESPGDLHDAAEIDEILTLRTMLLTDEEKAEARATDARAARILDRVDTMPREVFSRLHGAIRSLTPRTPAAERPPAPAAEPPPAPAAERPAWWQEGGDDGLSPATDTVLVDGVPVGGGSRVRLCPRGRGADAQDMFLAGRTARVAAVFHDVDGSTHLAVTVDDDPAAELHGWYGRFHYFRPDEVETLGPDAPPGPGRPIRPQSPRPPERPAGGPEEGRFDGRP</sequence>
<organism evidence="2 3">
    <name type="scientific">Streptomyces corchorusii</name>
    <name type="common">Streptomyces chibaensis</name>
    <dbReference type="NCBI Taxonomy" id="1903"/>
    <lineage>
        <taxon>Bacteria</taxon>
        <taxon>Bacillati</taxon>
        <taxon>Actinomycetota</taxon>
        <taxon>Actinomycetes</taxon>
        <taxon>Kitasatosporales</taxon>
        <taxon>Streptomycetaceae</taxon>
        <taxon>Streptomyces</taxon>
    </lineage>
</organism>
<gene>
    <name evidence="2" type="ORF">AQJ11_14890</name>
</gene>
<feature type="region of interest" description="Disordered" evidence="1">
    <location>
        <begin position="474"/>
        <end position="514"/>
    </location>
</feature>
<protein>
    <submittedName>
        <fullName evidence="2">Uncharacterized protein</fullName>
    </submittedName>
</protein>
<accession>A0A101QDN2</accession>
<feature type="compositionally biased region" description="Pro residues" evidence="1">
    <location>
        <begin position="481"/>
        <end position="496"/>
    </location>
</feature>
<dbReference type="RefSeq" id="WP_059263365.1">
    <property type="nucleotide sequence ID" value="NZ_KQ948355.1"/>
</dbReference>
<dbReference type="Proteomes" id="UP000053398">
    <property type="component" value="Unassembled WGS sequence"/>
</dbReference>
<proteinExistence type="predicted"/>
<dbReference type="EMBL" id="LMWP01000016">
    <property type="protein sequence ID" value="KUN27885.1"/>
    <property type="molecule type" value="Genomic_DNA"/>
</dbReference>
<reference evidence="2 3" key="1">
    <citation type="submission" date="2015-10" db="EMBL/GenBank/DDBJ databases">
        <title>Draft genome sequence of Streptomyces corchorusii DSM 40340, type strain for the species Streptomyces corchorusii.</title>
        <authorList>
            <person name="Ruckert C."/>
            <person name="Winkler A."/>
            <person name="Kalinowski J."/>
            <person name="Kampfer P."/>
            <person name="Glaeser S."/>
        </authorList>
    </citation>
    <scope>NUCLEOTIDE SEQUENCE [LARGE SCALE GENOMIC DNA]</scope>
    <source>
        <strain evidence="2 3">DSM 40340</strain>
    </source>
</reference>
<feature type="region of interest" description="Disordered" evidence="1">
    <location>
        <begin position="349"/>
        <end position="404"/>
    </location>
</feature>
<name>A0A101QDN2_STRCK</name>
<comment type="caution">
    <text evidence="2">The sequence shown here is derived from an EMBL/GenBank/DDBJ whole genome shotgun (WGS) entry which is preliminary data.</text>
</comment>
<keyword evidence="3" id="KW-1185">Reference proteome</keyword>
<evidence type="ECO:0000313" key="3">
    <source>
        <dbReference type="Proteomes" id="UP000053398"/>
    </source>
</evidence>
<evidence type="ECO:0000313" key="2">
    <source>
        <dbReference type="EMBL" id="KUN27885.1"/>
    </source>
</evidence>
<dbReference type="AlphaFoldDB" id="A0A101QDN2"/>
<evidence type="ECO:0000256" key="1">
    <source>
        <dbReference type="SAM" id="MobiDB-lite"/>
    </source>
</evidence>
<feature type="compositionally biased region" description="Pro residues" evidence="1">
    <location>
        <begin position="363"/>
        <end position="376"/>
    </location>
</feature>